<dbReference type="InterPro" id="IPR058548">
    <property type="entry name" value="MlaB-like_STAS"/>
</dbReference>
<keyword evidence="3" id="KW-1185">Reference proteome</keyword>
<dbReference type="EMBL" id="JBHSGG010000037">
    <property type="protein sequence ID" value="MFC4729176.1"/>
    <property type="molecule type" value="Genomic_DNA"/>
</dbReference>
<protein>
    <submittedName>
        <fullName evidence="2">Lipid asymmetry maintenance protein MlaB</fullName>
    </submittedName>
</protein>
<organism evidence="2 3">
    <name type="scientific">Coralloluteibacterium thermophilum</name>
    <dbReference type="NCBI Taxonomy" id="2707049"/>
    <lineage>
        <taxon>Bacteria</taxon>
        <taxon>Pseudomonadati</taxon>
        <taxon>Pseudomonadota</taxon>
        <taxon>Gammaproteobacteria</taxon>
        <taxon>Lysobacterales</taxon>
        <taxon>Lysobacteraceae</taxon>
        <taxon>Coralloluteibacterium</taxon>
    </lineage>
</organism>
<accession>A0ABV9NPW3</accession>
<evidence type="ECO:0000313" key="3">
    <source>
        <dbReference type="Proteomes" id="UP001595892"/>
    </source>
</evidence>
<dbReference type="RefSeq" id="WP_377005247.1">
    <property type="nucleotide sequence ID" value="NZ_JBHSGG010000037.1"/>
</dbReference>
<evidence type="ECO:0000313" key="2">
    <source>
        <dbReference type="EMBL" id="MFC4729176.1"/>
    </source>
</evidence>
<evidence type="ECO:0000259" key="1">
    <source>
        <dbReference type="Pfam" id="PF13466"/>
    </source>
</evidence>
<proteinExistence type="predicted"/>
<gene>
    <name evidence="2" type="ORF">ACFO3Q_13455</name>
</gene>
<sequence length="97" mass="9777">MPTSSTDAGARLEGGTLHLAGRLDRHHVPALWPSLPRGGYAAIDLGGVTALDTVGLALVAHLASQAPQDGGAALPVLGAPAGYAELCAAYRLSPDLR</sequence>
<name>A0ABV9NPW3_9GAMM</name>
<dbReference type="InterPro" id="IPR036513">
    <property type="entry name" value="STAS_dom_sf"/>
</dbReference>
<reference evidence="3" key="1">
    <citation type="journal article" date="2019" name="Int. J. Syst. Evol. Microbiol.">
        <title>The Global Catalogue of Microorganisms (GCM) 10K type strain sequencing project: providing services to taxonomists for standard genome sequencing and annotation.</title>
        <authorList>
            <consortium name="The Broad Institute Genomics Platform"/>
            <consortium name="The Broad Institute Genome Sequencing Center for Infectious Disease"/>
            <person name="Wu L."/>
            <person name="Ma J."/>
        </authorList>
    </citation>
    <scope>NUCLEOTIDE SEQUENCE [LARGE SCALE GENOMIC DNA]</scope>
    <source>
        <strain evidence="3">CGMCC 1.13574</strain>
    </source>
</reference>
<dbReference type="Pfam" id="PF13466">
    <property type="entry name" value="STAS_2"/>
    <property type="match status" value="1"/>
</dbReference>
<dbReference type="Gene3D" id="3.30.750.24">
    <property type="entry name" value="STAS domain"/>
    <property type="match status" value="1"/>
</dbReference>
<comment type="caution">
    <text evidence="2">The sequence shown here is derived from an EMBL/GenBank/DDBJ whole genome shotgun (WGS) entry which is preliminary data.</text>
</comment>
<feature type="domain" description="MlaB-like STAS" evidence="1">
    <location>
        <begin position="17"/>
        <end position="92"/>
    </location>
</feature>
<dbReference type="SUPFAM" id="SSF52091">
    <property type="entry name" value="SpoIIaa-like"/>
    <property type="match status" value="1"/>
</dbReference>
<dbReference type="Proteomes" id="UP001595892">
    <property type="component" value="Unassembled WGS sequence"/>
</dbReference>